<dbReference type="EMBL" id="JARK01001340">
    <property type="protein sequence ID" value="EYC31207.1"/>
    <property type="molecule type" value="Genomic_DNA"/>
</dbReference>
<name>A0A016VVZ3_9BILA</name>
<organism evidence="1 2">
    <name type="scientific">Ancylostoma ceylanicum</name>
    <dbReference type="NCBI Taxonomy" id="53326"/>
    <lineage>
        <taxon>Eukaryota</taxon>
        <taxon>Metazoa</taxon>
        <taxon>Ecdysozoa</taxon>
        <taxon>Nematoda</taxon>
        <taxon>Chromadorea</taxon>
        <taxon>Rhabditida</taxon>
        <taxon>Rhabditina</taxon>
        <taxon>Rhabditomorpha</taxon>
        <taxon>Strongyloidea</taxon>
        <taxon>Ancylostomatidae</taxon>
        <taxon>Ancylostomatinae</taxon>
        <taxon>Ancylostoma</taxon>
    </lineage>
</organism>
<evidence type="ECO:0000313" key="1">
    <source>
        <dbReference type="EMBL" id="EYC31207.1"/>
    </source>
</evidence>
<sequence length="102" mass="11510">MRENSKIKFFSNMYALESLDGILYCPRIWRIPQELLLNLTRMSPLRKLLCPGIGTISIRTSYGAPWLSSRAVSSSVARQKGTEPKTDVICNSNCNFVVNLTQ</sequence>
<protein>
    <submittedName>
        <fullName evidence="1">Uncharacterized protein</fullName>
    </submittedName>
</protein>
<accession>A0A016VVZ3</accession>
<evidence type="ECO:0000313" key="2">
    <source>
        <dbReference type="Proteomes" id="UP000024635"/>
    </source>
</evidence>
<reference evidence="2" key="1">
    <citation type="journal article" date="2015" name="Nat. Genet.">
        <title>The genome and transcriptome of the zoonotic hookworm Ancylostoma ceylanicum identify infection-specific gene families.</title>
        <authorList>
            <person name="Schwarz E.M."/>
            <person name="Hu Y."/>
            <person name="Antoshechkin I."/>
            <person name="Miller M.M."/>
            <person name="Sternberg P.W."/>
            <person name="Aroian R.V."/>
        </authorList>
    </citation>
    <scope>NUCLEOTIDE SEQUENCE</scope>
    <source>
        <strain evidence="2">HY135</strain>
    </source>
</reference>
<comment type="caution">
    <text evidence="1">The sequence shown here is derived from an EMBL/GenBank/DDBJ whole genome shotgun (WGS) entry which is preliminary data.</text>
</comment>
<dbReference type="AlphaFoldDB" id="A0A016VVZ3"/>
<dbReference type="Proteomes" id="UP000024635">
    <property type="component" value="Unassembled WGS sequence"/>
</dbReference>
<gene>
    <name evidence="1" type="primary">Acey_s0004.g2024</name>
    <name evidence="1" type="ORF">Y032_0004g2024</name>
</gene>
<keyword evidence="2" id="KW-1185">Reference proteome</keyword>
<proteinExistence type="predicted"/>